<dbReference type="EMBL" id="FNJR01000012">
    <property type="protein sequence ID" value="SDP90711.1"/>
    <property type="molecule type" value="Genomic_DNA"/>
</dbReference>
<dbReference type="Proteomes" id="UP000199497">
    <property type="component" value="Unassembled WGS sequence"/>
</dbReference>
<keyword evidence="2" id="KW-0808">Transferase</keyword>
<protein>
    <submittedName>
        <fullName evidence="2">Methyltransferase domain-containing protein</fullName>
    </submittedName>
</protein>
<dbReference type="Pfam" id="PF08241">
    <property type="entry name" value="Methyltransf_11"/>
    <property type="match status" value="1"/>
</dbReference>
<reference evidence="3" key="1">
    <citation type="submission" date="2016-10" db="EMBL/GenBank/DDBJ databases">
        <authorList>
            <person name="Varghese N."/>
            <person name="Submissions S."/>
        </authorList>
    </citation>
    <scope>NUCLEOTIDE SEQUENCE [LARGE SCALE GENOMIC DNA]</scope>
    <source>
        <strain evidence="3">DSM 46732</strain>
    </source>
</reference>
<feature type="domain" description="Methyltransferase type 11" evidence="1">
    <location>
        <begin position="70"/>
        <end position="164"/>
    </location>
</feature>
<dbReference type="InterPro" id="IPR029063">
    <property type="entry name" value="SAM-dependent_MTases_sf"/>
</dbReference>
<dbReference type="GO" id="GO:0032259">
    <property type="term" value="P:methylation"/>
    <property type="evidence" value="ECO:0007669"/>
    <property type="project" value="UniProtKB-KW"/>
</dbReference>
<dbReference type="CDD" id="cd02440">
    <property type="entry name" value="AdoMet_MTases"/>
    <property type="match status" value="1"/>
</dbReference>
<evidence type="ECO:0000313" key="2">
    <source>
        <dbReference type="EMBL" id="SDP90711.1"/>
    </source>
</evidence>
<dbReference type="STRING" id="405564.SAMN04487905_112169"/>
<proteinExistence type="predicted"/>
<keyword evidence="2" id="KW-0489">Methyltransferase</keyword>
<evidence type="ECO:0000259" key="1">
    <source>
        <dbReference type="Pfam" id="PF08241"/>
    </source>
</evidence>
<gene>
    <name evidence="2" type="ORF">SAMN04487905_112169</name>
</gene>
<dbReference type="PANTHER" id="PTHR43861">
    <property type="entry name" value="TRANS-ACONITATE 2-METHYLTRANSFERASE-RELATED"/>
    <property type="match status" value="1"/>
</dbReference>
<sequence>MQAGHAVLRRVAREEDRRGFHYRDRVARNTIYDQFAEAYALHSEHSPANAYYDRPAILGLAGDVSGRNVLELGCAAGVLSEQLVERGASVFGVDREPKMIELARRRLGGRARFEVADLSEPLETVAASSVDLVVASLVLHYLPDWEPLLTELDRCLVPGGELVFSVHHPAADWQWFGRPDYLRTELVAETWPVGGQEVSVSFYRRPLSAVFEQLHRCGFVVDTVGEPRPLPELNDLSPDAYVELSSKPVFLFVKAFTVG</sequence>
<organism evidence="2 3">
    <name type="scientific">Actinopolyspora xinjiangensis</name>
    <dbReference type="NCBI Taxonomy" id="405564"/>
    <lineage>
        <taxon>Bacteria</taxon>
        <taxon>Bacillati</taxon>
        <taxon>Actinomycetota</taxon>
        <taxon>Actinomycetes</taxon>
        <taxon>Actinopolysporales</taxon>
        <taxon>Actinopolysporaceae</taxon>
        <taxon>Actinopolyspora</taxon>
    </lineage>
</organism>
<dbReference type="SUPFAM" id="SSF53335">
    <property type="entry name" value="S-adenosyl-L-methionine-dependent methyltransferases"/>
    <property type="match status" value="1"/>
</dbReference>
<dbReference type="GO" id="GO:0008757">
    <property type="term" value="F:S-adenosylmethionine-dependent methyltransferase activity"/>
    <property type="evidence" value="ECO:0007669"/>
    <property type="project" value="InterPro"/>
</dbReference>
<keyword evidence="3" id="KW-1185">Reference proteome</keyword>
<dbReference type="InterPro" id="IPR013216">
    <property type="entry name" value="Methyltransf_11"/>
</dbReference>
<dbReference type="Gene3D" id="3.40.50.150">
    <property type="entry name" value="Vaccinia Virus protein VP39"/>
    <property type="match status" value="1"/>
</dbReference>
<dbReference type="AlphaFoldDB" id="A0A1H0WJH9"/>
<evidence type="ECO:0000313" key="3">
    <source>
        <dbReference type="Proteomes" id="UP000199497"/>
    </source>
</evidence>
<name>A0A1H0WJH9_9ACTN</name>
<accession>A0A1H0WJH9</accession>